<dbReference type="Proteomes" id="UP000008037">
    <property type="component" value="Chromosome"/>
</dbReference>
<organism evidence="1 2">
    <name type="scientific">Nitrososphaera gargensis (strain Ga9.2)</name>
    <dbReference type="NCBI Taxonomy" id="1237085"/>
    <lineage>
        <taxon>Archaea</taxon>
        <taxon>Nitrososphaerota</taxon>
        <taxon>Nitrososphaeria</taxon>
        <taxon>Nitrososphaerales</taxon>
        <taxon>Nitrososphaeraceae</taxon>
        <taxon>Nitrososphaera</taxon>
    </lineage>
</organism>
<dbReference type="HOGENOM" id="CLU_2911652_0_0_2"/>
<dbReference type="KEGG" id="nga:Ngar_c19100"/>
<gene>
    <name evidence="1" type="ordered locus">Ngar_c19100</name>
</gene>
<accession>K0IKD2</accession>
<dbReference type="EMBL" id="CP002408">
    <property type="protein sequence ID" value="AFU58842.1"/>
    <property type="molecule type" value="Genomic_DNA"/>
</dbReference>
<dbReference type="AlphaFoldDB" id="K0IKD2"/>
<protein>
    <submittedName>
        <fullName evidence="1">Uncharacterized protein</fullName>
    </submittedName>
</protein>
<evidence type="ECO:0000313" key="2">
    <source>
        <dbReference type="Proteomes" id="UP000008037"/>
    </source>
</evidence>
<reference evidence="1 2" key="1">
    <citation type="journal article" date="2012" name="Environ. Microbiol.">
        <title>The genome of the ammonia-oxidizing Candidatus Nitrososphaera gargensis: insights into metabolic versatility and environmental adaptations.</title>
        <authorList>
            <person name="Spang A."/>
            <person name="Poehlein A."/>
            <person name="Offre P."/>
            <person name="Zumbragel S."/>
            <person name="Haider S."/>
            <person name="Rychlik N."/>
            <person name="Nowka B."/>
            <person name="Schmeisser C."/>
            <person name="Lebedeva E.V."/>
            <person name="Rattei T."/>
            <person name="Bohm C."/>
            <person name="Schmid M."/>
            <person name="Galushko A."/>
            <person name="Hatzenpichler R."/>
            <person name="Weinmaier T."/>
            <person name="Daniel R."/>
            <person name="Schleper C."/>
            <person name="Spieck E."/>
            <person name="Streit W."/>
            <person name="Wagner M."/>
        </authorList>
    </citation>
    <scope>NUCLEOTIDE SEQUENCE [LARGE SCALE GENOMIC DNA]</scope>
    <source>
        <strain evidence="2">Ga9.2</strain>
    </source>
</reference>
<sequence length="61" mass="6431">MTVTVPAEEQGTIKHIDMVVAASAGFASGEFIAPIAVNLAPSFNYGYLVLVGFIFDICIPN</sequence>
<dbReference type="InParanoid" id="K0IKD2"/>
<proteinExistence type="predicted"/>
<keyword evidence="2" id="KW-1185">Reference proteome</keyword>
<dbReference type="BioCyc" id="CNIT1237085:G1324-1908-MONOMER"/>
<name>K0IKD2_NITGG</name>
<evidence type="ECO:0000313" key="1">
    <source>
        <dbReference type="EMBL" id="AFU58842.1"/>
    </source>
</evidence>